<dbReference type="GO" id="GO:0046872">
    <property type="term" value="F:metal ion binding"/>
    <property type="evidence" value="ECO:0007669"/>
    <property type="project" value="UniProtKB-UniRule"/>
</dbReference>
<keyword evidence="6" id="KW-0963">Cytoplasm</keyword>
<evidence type="ECO:0000256" key="1">
    <source>
        <dbReference type="ARBA" id="ARBA00000815"/>
    </source>
</evidence>
<dbReference type="EC" id="3.1.3.5" evidence="6"/>
<dbReference type="Proteomes" id="UP000186469">
    <property type="component" value="Unassembled WGS sequence"/>
</dbReference>
<dbReference type="NCBIfam" id="NF001490">
    <property type="entry name" value="PRK00346.1-4"/>
    <property type="match status" value="1"/>
</dbReference>
<comment type="catalytic activity">
    <reaction evidence="1 6">
        <text>a ribonucleoside 5'-phosphate + H2O = a ribonucleoside + phosphate</text>
        <dbReference type="Rhea" id="RHEA:12484"/>
        <dbReference type="ChEBI" id="CHEBI:15377"/>
        <dbReference type="ChEBI" id="CHEBI:18254"/>
        <dbReference type="ChEBI" id="CHEBI:43474"/>
        <dbReference type="ChEBI" id="CHEBI:58043"/>
        <dbReference type="EC" id="3.1.3.5"/>
    </reaction>
</comment>
<name>A0A1M7SXL3_9BACT</name>
<protein>
    <recommendedName>
        <fullName evidence="6">5'-nucleotidase SurE</fullName>
        <ecNumber evidence="6">3.1.3.5</ecNumber>
    </recommendedName>
    <alternativeName>
        <fullName evidence="6">Nucleoside 5'-monophosphate phosphohydrolase</fullName>
    </alternativeName>
</protein>
<dbReference type="AlphaFoldDB" id="A0A1M7SXL3"/>
<dbReference type="PANTHER" id="PTHR30457:SF0">
    <property type="entry name" value="PHOSPHATASE, PUTATIVE (AFU_ORTHOLOGUE AFUA_4G01070)-RELATED"/>
    <property type="match status" value="1"/>
</dbReference>
<feature type="binding site" evidence="6">
    <location>
        <position position="13"/>
    </location>
    <ligand>
        <name>a divalent metal cation</name>
        <dbReference type="ChEBI" id="CHEBI:60240"/>
    </ligand>
</feature>
<gene>
    <name evidence="6" type="primary">surE</name>
    <name evidence="8" type="ORF">SAMN02745728_01345</name>
</gene>
<comment type="similarity">
    <text evidence="2 6">Belongs to the SurE nucleotidase family.</text>
</comment>
<dbReference type="InterPro" id="IPR002828">
    <property type="entry name" value="SurE-like_Pase/nucleotidase"/>
</dbReference>
<keyword evidence="3 6" id="KW-0479">Metal-binding</keyword>
<dbReference type="EMBL" id="FRDI01000005">
    <property type="protein sequence ID" value="SHN63138.1"/>
    <property type="molecule type" value="Genomic_DNA"/>
</dbReference>
<dbReference type="STRING" id="1121455.SAMN02745728_01345"/>
<evidence type="ECO:0000256" key="5">
    <source>
        <dbReference type="ARBA" id="ARBA00022801"/>
    </source>
</evidence>
<evidence type="ECO:0000259" key="7">
    <source>
        <dbReference type="Pfam" id="PF01975"/>
    </source>
</evidence>
<dbReference type="InterPro" id="IPR036523">
    <property type="entry name" value="SurE-like_sf"/>
</dbReference>
<reference evidence="8 9" key="1">
    <citation type="submission" date="2016-12" db="EMBL/GenBank/DDBJ databases">
        <authorList>
            <person name="Song W.-J."/>
            <person name="Kurnit D.M."/>
        </authorList>
    </citation>
    <scope>NUCLEOTIDE SEQUENCE [LARGE SCALE GENOMIC DNA]</scope>
    <source>
        <strain evidence="8 9">DSM 11393</strain>
    </source>
</reference>
<dbReference type="PANTHER" id="PTHR30457">
    <property type="entry name" value="5'-NUCLEOTIDASE SURE"/>
    <property type="match status" value="1"/>
</dbReference>
<keyword evidence="4 6" id="KW-0547">Nucleotide-binding</keyword>
<evidence type="ECO:0000256" key="2">
    <source>
        <dbReference type="ARBA" id="ARBA00011062"/>
    </source>
</evidence>
<dbReference type="GO" id="GO:0008253">
    <property type="term" value="F:5'-nucleotidase activity"/>
    <property type="evidence" value="ECO:0007669"/>
    <property type="project" value="UniProtKB-UniRule"/>
</dbReference>
<evidence type="ECO:0000256" key="6">
    <source>
        <dbReference type="HAMAP-Rule" id="MF_00060"/>
    </source>
</evidence>
<dbReference type="HAMAP" id="MF_00060">
    <property type="entry name" value="SurE"/>
    <property type="match status" value="1"/>
</dbReference>
<proteinExistence type="inferred from homology"/>
<comment type="cofactor">
    <cofactor evidence="6">
        <name>a divalent metal cation</name>
        <dbReference type="ChEBI" id="CHEBI:60240"/>
    </cofactor>
    <text evidence="6">Binds 1 divalent metal cation per subunit.</text>
</comment>
<sequence>MNKQLHVVLTNDDGIQAFGLRSFYHALISSGYRVTVIAPVTEQSAVGHALTVYNPLRLKYFDEQSFKGFGIYGTPSDCMKLGLIELLKNDKPDIVVSGINSGANVGPDILYSGTVAAATEAAHLGFPAVAVSFDSYNFFDVKQHANYAVNVINNIDTENFPDRLVLNLNLPNIPANEIKGLAVCPQTTALWADVYKERHDPRGNSYWWMEGHMPKDQVEEHSDRAMLWAGYATLTPLKFDFTNREAMSLCEELKEKIKQ</sequence>
<dbReference type="NCBIfam" id="TIGR00087">
    <property type="entry name" value="surE"/>
    <property type="match status" value="1"/>
</dbReference>
<comment type="function">
    <text evidence="6">Nucleotidase that shows phosphatase activity on nucleoside 5'-monophosphates.</text>
</comment>
<feature type="binding site" evidence="6">
    <location>
        <position position="12"/>
    </location>
    <ligand>
        <name>a divalent metal cation</name>
        <dbReference type="ChEBI" id="CHEBI:60240"/>
    </ligand>
</feature>
<organism evidence="8 9">
    <name type="scientific">Desulfovibrio litoralis DSM 11393</name>
    <dbReference type="NCBI Taxonomy" id="1121455"/>
    <lineage>
        <taxon>Bacteria</taxon>
        <taxon>Pseudomonadati</taxon>
        <taxon>Thermodesulfobacteriota</taxon>
        <taxon>Desulfovibrionia</taxon>
        <taxon>Desulfovibrionales</taxon>
        <taxon>Desulfovibrionaceae</taxon>
        <taxon>Desulfovibrio</taxon>
    </lineage>
</organism>
<accession>A0A1M7SXL3</accession>
<evidence type="ECO:0000313" key="9">
    <source>
        <dbReference type="Proteomes" id="UP000186469"/>
    </source>
</evidence>
<evidence type="ECO:0000256" key="4">
    <source>
        <dbReference type="ARBA" id="ARBA00022741"/>
    </source>
</evidence>
<dbReference type="Pfam" id="PF01975">
    <property type="entry name" value="SurE"/>
    <property type="match status" value="1"/>
</dbReference>
<comment type="subcellular location">
    <subcellularLocation>
        <location evidence="6">Cytoplasm</location>
    </subcellularLocation>
</comment>
<dbReference type="SUPFAM" id="SSF64167">
    <property type="entry name" value="SurE-like"/>
    <property type="match status" value="1"/>
</dbReference>
<dbReference type="GO" id="GO:0000166">
    <property type="term" value="F:nucleotide binding"/>
    <property type="evidence" value="ECO:0007669"/>
    <property type="project" value="UniProtKB-KW"/>
</dbReference>
<evidence type="ECO:0000256" key="3">
    <source>
        <dbReference type="ARBA" id="ARBA00022723"/>
    </source>
</evidence>
<feature type="binding site" evidence="6">
    <location>
        <position position="100"/>
    </location>
    <ligand>
        <name>a divalent metal cation</name>
        <dbReference type="ChEBI" id="CHEBI:60240"/>
    </ligand>
</feature>
<feature type="binding site" evidence="6">
    <location>
        <position position="44"/>
    </location>
    <ligand>
        <name>a divalent metal cation</name>
        <dbReference type="ChEBI" id="CHEBI:60240"/>
    </ligand>
</feature>
<dbReference type="Gene3D" id="3.40.1210.10">
    <property type="entry name" value="Survival protein SurE-like phosphatase/nucleotidase"/>
    <property type="match status" value="1"/>
</dbReference>
<dbReference type="GO" id="GO:0005737">
    <property type="term" value="C:cytoplasm"/>
    <property type="evidence" value="ECO:0007669"/>
    <property type="project" value="UniProtKB-SubCell"/>
</dbReference>
<keyword evidence="9" id="KW-1185">Reference proteome</keyword>
<evidence type="ECO:0000313" key="8">
    <source>
        <dbReference type="EMBL" id="SHN63138.1"/>
    </source>
</evidence>
<keyword evidence="5 6" id="KW-0378">Hydrolase</keyword>
<dbReference type="InterPro" id="IPR030048">
    <property type="entry name" value="SurE"/>
</dbReference>
<feature type="domain" description="Survival protein SurE-like phosphatase/nucleotidase" evidence="7">
    <location>
        <begin position="7"/>
        <end position="192"/>
    </location>
</feature>